<keyword evidence="4" id="KW-0255">Endonuclease</keyword>
<evidence type="ECO:0000256" key="3">
    <source>
        <dbReference type="ARBA" id="ARBA00022722"/>
    </source>
</evidence>
<dbReference type="GO" id="GO:0016787">
    <property type="term" value="F:hydrolase activity"/>
    <property type="evidence" value="ECO:0007669"/>
    <property type="project" value="UniProtKB-KW"/>
</dbReference>
<dbReference type="InterPro" id="IPR012933">
    <property type="entry name" value="HicA_mRNA_interferase"/>
</dbReference>
<dbReference type="GeneID" id="77848484"/>
<dbReference type="SUPFAM" id="SSF54786">
    <property type="entry name" value="YcfA/nrd intein domain"/>
    <property type="match status" value="1"/>
</dbReference>
<name>K0XLK4_9BACT</name>
<dbReference type="Proteomes" id="UP000006044">
    <property type="component" value="Unassembled WGS sequence"/>
</dbReference>
<keyword evidence="5" id="KW-0378">Hydrolase</keyword>
<evidence type="ECO:0008006" key="10">
    <source>
        <dbReference type="Google" id="ProtNLM"/>
    </source>
</evidence>
<gene>
    <name evidence="8" type="ORF">HMPREF9448_01192</name>
</gene>
<evidence type="ECO:0000313" key="9">
    <source>
        <dbReference type="Proteomes" id="UP000006044"/>
    </source>
</evidence>
<comment type="caution">
    <text evidence="8">The sequence shown here is derived from an EMBL/GenBank/DDBJ whole genome shotgun (WGS) entry which is preliminary data.</text>
</comment>
<dbReference type="GO" id="GO:0003729">
    <property type="term" value="F:mRNA binding"/>
    <property type="evidence" value="ECO:0007669"/>
    <property type="project" value="InterPro"/>
</dbReference>
<evidence type="ECO:0000313" key="8">
    <source>
        <dbReference type="EMBL" id="EJZ64710.1"/>
    </source>
</evidence>
<dbReference type="AlphaFoldDB" id="K0XLK4"/>
<dbReference type="GO" id="GO:0004519">
    <property type="term" value="F:endonuclease activity"/>
    <property type="evidence" value="ECO:0007669"/>
    <property type="project" value="UniProtKB-KW"/>
</dbReference>
<dbReference type="STRING" id="742726.HMPREF9448_01192"/>
<sequence>MKVLKTSLVLKLLLDDGWEIVHQRGSHRQLKHPVKKGKVTLNGKPSDDIWGDNLKSVEKQSGLKF</sequence>
<dbReference type="Pfam" id="PF07927">
    <property type="entry name" value="HicA_toxin"/>
    <property type="match status" value="1"/>
</dbReference>
<keyword evidence="7" id="KW-0346">Stress response</keyword>
<comment type="similarity">
    <text evidence="1">Belongs to the HicA mRNA interferase family.</text>
</comment>
<keyword evidence="6" id="KW-0694">RNA-binding</keyword>
<evidence type="ECO:0000256" key="4">
    <source>
        <dbReference type="ARBA" id="ARBA00022759"/>
    </source>
</evidence>
<dbReference type="EMBL" id="ADLE01000008">
    <property type="protein sequence ID" value="EJZ64710.1"/>
    <property type="molecule type" value="Genomic_DNA"/>
</dbReference>
<evidence type="ECO:0000256" key="1">
    <source>
        <dbReference type="ARBA" id="ARBA00006620"/>
    </source>
</evidence>
<evidence type="ECO:0000256" key="5">
    <source>
        <dbReference type="ARBA" id="ARBA00022801"/>
    </source>
</evidence>
<keyword evidence="2" id="KW-1277">Toxin-antitoxin system</keyword>
<evidence type="ECO:0000256" key="6">
    <source>
        <dbReference type="ARBA" id="ARBA00022884"/>
    </source>
</evidence>
<dbReference type="eggNOG" id="COG1724">
    <property type="taxonomic scope" value="Bacteria"/>
</dbReference>
<dbReference type="PATRIC" id="fig|742726.3.peg.1265"/>
<keyword evidence="3" id="KW-0540">Nuclease</keyword>
<reference evidence="8 9" key="1">
    <citation type="submission" date="2012-08" db="EMBL/GenBank/DDBJ databases">
        <title>The Genome Sequence of Barnesiella intestinihominis YIT 11860.</title>
        <authorList>
            <consortium name="The Broad Institute Genome Sequencing Platform"/>
            <person name="Earl A."/>
            <person name="Ward D."/>
            <person name="Feldgarden M."/>
            <person name="Gevers D."/>
            <person name="Morotomi M."/>
            <person name="Walker B."/>
            <person name="Young S.K."/>
            <person name="Zeng Q."/>
            <person name="Gargeya S."/>
            <person name="Fitzgerald M."/>
            <person name="Haas B."/>
            <person name="Abouelleil A."/>
            <person name="Alvarado L."/>
            <person name="Arachchi H.M."/>
            <person name="Berlin A.M."/>
            <person name="Chapman S.B."/>
            <person name="Goldberg J."/>
            <person name="Griggs A."/>
            <person name="Gujja S."/>
            <person name="Hansen M."/>
            <person name="Howarth C."/>
            <person name="Imamovic A."/>
            <person name="Larimer J."/>
            <person name="McCowen C."/>
            <person name="Montmayeur A."/>
            <person name="Murphy C."/>
            <person name="Neiman D."/>
            <person name="Pearson M."/>
            <person name="Priest M."/>
            <person name="Roberts A."/>
            <person name="Saif S."/>
            <person name="Shea T."/>
            <person name="Sisk P."/>
            <person name="Sykes S."/>
            <person name="Wortman J."/>
            <person name="Nusbaum C."/>
            <person name="Birren B."/>
        </authorList>
    </citation>
    <scope>NUCLEOTIDE SEQUENCE [LARGE SCALE GENOMIC DNA]</scope>
    <source>
        <strain evidence="8 9">YIT 11860</strain>
    </source>
</reference>
<accession>K0XLK4</accession>
<dbReference type="HOGENOM" id="CLU_164851_4_2_10"/>
<dbReference type="InterPro" id="IPR038570">
    <property type="entry name" value="HicA_sf"/>
</dbReference>
<evidence type="ECO:0000256" key="2">
    <source>
        <dbReference type="ARBA" id="ARBA00022649"/>
    </source>
</evidence>
<protein>
    <recommendedName>
        <fullName evidence="10">Addiction module toxin, HicA family</fullName>
    </recommendedName>
</protein>
<evidence type="ECO:0000256" key="7">
    <source>
        <dbReference type="ARBA" id="ARBA00023016"/>
    </source>
</evidence>
<organism evidence="8 9">
    <name type="scientific">Barnesiella intestinihominis YIT 11860</name>
    <dbReference type="NCBI Taxonomy" id="742726"/>
    <lineage>
        <taxon>Bacteria</taxon>
        <taxon>Pseudomonadati</taxon>
        <taxon>Bacteroidota</taxon>
        <taxon>Bacteroidia</taxon>
        <taxon>Bacteroidales</taxon>
        <taxon>Barnesiellaceae</taxon>
        <taxon>Barnesiella</taxon>
    </lineage>
</organism>
<dbReference type="Gene3D" id="3.30.920.30">
    <property type="entry name" value="Hypothetical protein"/>
    <property type="match status" value="1"/>
</dbReference>
<keyword evidence="9" id="KW-1185">Reference proteome</keyword>
<dbReference type="OrthoDB" id="9798547at2"/>
<dbReference type="RefSeq" id="WP_008861678.1">
    <property type="nucleotide sequence ID" value="NZ_CAXSNY010000001.1"/>
</dbReference>
<proteinExistence type="inferred from homology"/>